<evidence type="ECO:0000256" key="11">
    <source>
        <dbReference type="PROSITE-ProRule" id="PRU01360"/>
    </source>
</evidence>
<dbReference type="InterPro" id="IPR000531">
    <property type="entry name" value="Beta-barrel_TonB"/>
</dbReference>
<dbReference type="NCBIfam" id="TIGR04056">
    <property type="entry name" value="OMP_RagA_SusC"/>
    <property type="match status" value="1"/>
</dbReference>
<organism evidence="16 17">
    <name type="scientific">Hymenobacter jeollabukensis</name>
    <dbReference type="NCBI Taxonomy" id="2025313"/>
    <lineage>
        <taxon>Bacteria</taxon>
        <taxon>Pseudomonadati</taxon>
        <taxon>Bacteroidota</taxon>
        <taxon>Cytophagia</taxon>
        <taxon>Cytophagales</taxon>
        <taxon>Hymenobacteraceae</taxon>
        <taxon>Hymenobacter</taxon>
    </lineage>
</organism>
<dbReference type="Gene3D" id="2.60.40.1120">
    <property type="entry name" value="Carboxypeptidase-like, regulatory domain"/>
    <property type="match status" value="1"/>
</dbReference>
<keyword evidence="9 11" id="KW-0472">Membrane</keyword>
<gene>
    <name evidence="16" type="ORF">FDY95_13460</name>
</gene>
<dbReference type="SUPFAM" id="SSF56935">
    <property type="entry name" value="Porins"/>
    <property type="match status" value="1"/>
</dbReference>
<dbReference type="InterPro" id="IPR039426">
    <property type="entry name" value="TonB-dep_rcpt-like"/>
</dbReference>
<dbReference type="InterPro" id="IPR036942">
    <property type="entry name" value="Beta-barrel_TonB_sf"/>
</dbReference>
<evidence type="ECO:0000256" key="4">
    <source>
        <dbReference type="ARBA" id="ARBA00022496"/>
    </source>
</evidence>
<keyword evidence="7" id="KW-0406">Ion transport</keyword>
<sequence>MRKLLAASLLMAPLVVHEAAAQNRSVSGRVVDAANGQGLPGVTVIVKGTTIGTSTNAEGSFTLDVPASATLSFSSIGFRTVERVVGNSSVMDVTLGADTKQLSEIVVTAVGIERQEKALAYSTDVISSRSLTQGRDTNPIAALQGKVAGVNIGKSSGGVNSSTRITLRGTRSFQGENQPLFVVDGIIIDNTSIQPSTGSTNQVDVGNRVGDINPDDIESITVLKGPSAAALYGSAGGNGAIIITTKTGRDAAAQGRKAAVTFNSSFTAETVLKLPDFQNEFGSGYDLETYVPFENTNYGPRFDGKPVQLGPPAIDGSVQTIPYSAVRDNVKNFFNTGTTFQNSVALQGGNEKANYYLSFSDATQKGIIPDDKFRRNTLKLTAGSQLTQKLSATTSISYNHNKTDVTFQGSGNGSVLNNVLNTSRQVDLENYKDFINNKFATLDGWFSGYYDNPYRSIADNRYVSNLDRVLGNATLNYAPLDWLSFTYRAGADISFDRRKERNAIRTYTSRRWPNDGSDYAGQAIDRPANNPGRLAETDIFISNITTDLLATVKRDVTPDINVTFIAGGNIFARTIQQTSQTANALSIPGYYNLANRVGEITPSDDVNRRRRVGIYGDLTLGFRNYLFLNATARNDWSSTLSPDARSYFYPSVGLSYVFTESIAPLKDNKILTYGKIRASYAKVGNDATAYQLINTFPAATGFPYGSLPSFTVSNLSRNPNLKPEQVKTYEAGLEFGLLNDRIGGEVTYYKTTSSDLITQISVPYSTGFTQAVLNVGKVENKGLESSLRFTPVRTSSGLRIDVGANFSFIDSKVLELFPNVSQLDLGSGDPVPSAIVGQPFPVLKGSAYLRDPQGRIVVDASGYPRKDPTLQILGRVNPKYIIGGNLTVAYKGVRLAAVVDARKGAVLWSGTRSTLAFTGSSLETASNGRESFVIPNTVVQNSDGSYSPNTKAVADGGFEYWYNRTHGVIQESNIIKADYLKLREVSLTYDLPKALLEKSPFGRASIGFSGRNLLLFVPSDNKFIDPEASLFGTNNSQGREYNNIPSTRSYGANLSVTF</sequence>
<dbReference type="Proteomes" id="UP000305517">
    <property type="component" value="Unassembled WGS sequence"/>
</dbReference>
<dbReference type="InterPro" id="IPR023996">
    <property type="entry name" value="TonB-dep_OMP_SusC/RagA"/>
</dbReference>
<feature type="signal peptide" evidence="13">
    <location>
        <begin position="1"/>
        <end position="21"/>
    </location>
</feature>
<feature type="chain" id="PRO_5024408334" evidence="13">
    <location>
        <begin position="22"/>
        <end position="1058"/>
    </location>
</feature>
<dbReference type="EMBL" id="VAJM01000005">
    <property type="protein sequence ID" value="TLM92431.1"/>
    <property type="molecule type" value="Genomic_DNA"/>
</dbReference>
<keyword evidence="4" id="KW-0410">Iron transport</keyword>
<feature type="domain" description="TonB-dependent receptor-like beta-barrel" evidence="14">
    <location>
        <begin position="447"/>
        <end position="833"/>
    </location>
</feature>
<protein>
    <submittedName>
        <fullName evidence="16">SusC/RagA family TonB-linked outer membrane protein</fullName>
    </submittedName>
</protein>
<dbReference type="AlphaFoldDB" id="A0A5R8WR36"/>
<dbReference type="Gene3D" id="2.170.130.10">
    <property type="entry name" value="TonB-dependent receptor, plug domain"/>
    <property type="match status" value="1"/>
</dbReference>
<dbReference type="OrthoDB" id="9768177at2"/>
<comment type="similarity">
    <text evidence="11 12">Belongs to the TonB-dependent receptor family.</text>
</comment>
<reference evidence="16 17" key="1">
    <citation type="submission" date="2019-05" db="EMBL/GenBank/DDBJ databases">
        <title>Hymenobacter edaphi sp. nov., isolated from abandoned arsenic-contaminated farmland soil.</title>
        <authorList>
            <person name="Nie L."/>
        </authorList>
    </citation>
    <scope>NUCLEOTIDE SEQUENCE [LARGE SCALE GENOMIC DNA]</scope>
    <source>
        <strain evidence="16 17">1-3-3-8</strain>
    </source>
</reference>
<evidence type="ECO:0000256" key="6">
    <source>
        <dbReference type="ARBA" id="ARBA00023004"/>
    </source>
</evidence>
<comment type="subcellular location">
    <subcellularLocation>
        <location evidence="1 11">Cell outer membrane</location>
        <topology evidence="1 11">Multi-pass membrane protein</topology>
    </subcellularLocation>
</comment>
<keyword evidence="8 12" id="KW-0798">TonB box</keyword>
<comment type="caution">
    <text evidence="16">The sequence shown here is derived from an EMBL/GenBank/DDBJ whole genome shotgun (WGS) entry which is preliminary data.</text>
</comment>
<dbReference type="PROSITE" id="PS52016">
    <property type="entry name" value="TONB_DEPENDENT_REC_3"/>
    <property type="match status" value="1"/>
</dbReference>
<evidence type="ECO:0000256" key="1">
    <source>
        <dbReference type="ARBA" id="ARBA00004571"/>
    </source>
</evidence>
<evidence type="ECO:0000313" key="16">
    <source>
        <dbReference type="EMBL" id="TLM92431.1"/>
    </source>
</evidence>
<dbReference type="GO" id="GO:0006826">
    <property type="term" value="P:iron ion transport"/>
    <property type="evidence" value="ECO:0007669"/>
    <property type="project" value="UniProtKB-KW"/>
</dbReference>
<dbReference type="Gene3D" id="2.40.170.20">
    <property type="entry name" value="TonB-dependent receptor, beta-barrel domain"/>
    <property type="match status" value="1"/>
</dbReference>
<evidence type="ECO:0000256" key="8">
    <source>
        <dbReference type="ARBA" id="ARBA00023077"/>
    </source>
</evidence>
<dbReference type="InterPro" id="IPR012910">
    <property type="entry name" value="Plug_dom"/>
</dbReference>
<keyword evidence="5 11" id="KW-0812">Transmembrane</keyword>
<dbReference type="InterPro" id="IPR023997">
    <property type="entry name" value="TonB-dep_OMP_SusC/RagA_CS"/>
</dbReference>
<keyword evidence="10 11" id="KW-0998">Cell outer membrane</keyword>
<dbReference type="PANTHER" id="PTHR32552:SF81">
    <property type="entry name" value="TONB-DEPENDENT OUTER MEMBRANE RECEPTOR"/>
    <property type="match status" value="1"/>
</dbReference>
<evidence type="ECO:0000259" key="14">
    <source>
        <dbReference type="Pfam" id="PF00593"/>
    </source>
</evidence>
<dbReference type="InterPro" id="IPR008969">
    <property type="entry name" value="CarboxyPept-like_regulatory"/>
</dbReference>
<evidence type="ECO:0000256" key="7">
    <source>
        <dbReference type="ARBA" id="ARBA00023065"/>
    </source>
</evidence>
<dbReference type="GO" id="GO:0009279">
    <property type="term" value="C:cell outer membrane"/>
    <property type="evidence" value="ECO:0007669"/>
    <property type="project" value="UniProtKB-SubCell"/>
</dbReference>
<dbReference type="Pfam" id="PF13715">
    <property type="entry name" value="CarbopepD_reg_2"/>
    <property type="match status" value="1"/>
</dbReference>
<keyword evidence="2 11" id="KW-0813">Transport</keyword>
<keyword evidence="3 11" id="KW-1134">Transmembrane beta strand</keyword>
<dbReference type="NCBIfam" id="TIGR04057">
    <property type="entry name" value="SusC_RagA_signa"/>
    <property type="match status" value="1"/>
</dbReference>
<evidence type="ECO:0000259" key="15">
    <source>
        <dbReference type="Pfam" id="PF07715"/>
    </source>
</evidence>
<evidence type="ECO:0000256" key="10">
    <source>
        <dbReference type="ARBA" id="ARBA00023237"/>
    </source>
</evidence>
<dbReference type="SUPFAM" id="SSF49464">
    <property type="entry name" value="Carboxypeptidase regulatory domain-like"/>
    <property type="match status" value="1"/>
</dbReference>
<keyword evidence="6" id="KW-0408">Iron</keyword>
<keyword evidence="13" id="KW-0732">Signal</keyword>
<name>A0A5R8WR36_9BACT</name>
<evidence type="ECO:0000256" key="5">
    <source>
        <dbReference type="ARBA" id="ARBA00022692"/>
    </source>
</evidence>
<evidence type="ECO:0000256" key="2">
    <source>
        <dbReference type="ARBA" id="ARBA00022448"/>
    </source>
</evidence>
<accession>A0A5R8WR36</accession>
<dbReference type="Pfam" id="PF00593">
    <property type="entry name" value="TonB_dep_Rec_b-barrel"/>
    <property type="match status" value="1"/>
</dbReference>
<evidence type="ECO:0000256" key="3">
    <source>
        <dbReference type="ARBA" id="ARBA00022452"/>
    </source>
</evidence>
<evidence type="ECO:0000256" key="13">
    <source>
        <dbReference type="SAM" id="SignalP"/>
    </source>
</evidence>
<evidence type="ECO:0000256" key="9">
    <source>
        <dbReference type="ARBA" id="ARBA00023136"/>
    </source>
</evidence>
<proteinExistence type="inferred from homology"/>
<dbReference type="RefSeq" id="WP_138078289.1">
    <property type="nucleotide sequence ID" value="NZ_VAJM01000005.1"/>
</dbReference>
<evidence type="ECO:0000256" key="12">
    <source>
        <dbReference type="RuleBase" id="RU003357"/>
    </source>
</evidence>
<dbReference type="InterPro" id="IPR037066">
    <property type="entry name" value="Plug_dom_sf"/>
</dbReference>
<dbReference type="PANTHER" id="PTHR32552">
    <property type="entry name" value="FERRICHROME IRON RECEPTOR-RELATED"/>
    <property type="match status" value="1"/>
</dbReference>
<feature type="domain" description="TonB-dependent receptor plug" evidence="15">
    <location>
        <begin position="118"/>
        <end position="240"/>
    </location>
</feature>
<evidence type="ECO:0000313" key="17">
    <source>
        <dbReference type="Proteomes" id="UP000305517"/>
    </source>
</evidence>
<dbReference type="Pfam" id="PF07715">
    <property type="entry name" value="Plug"/>
    <property type="match status" value="1"/>
</dbReference>
<keyword evidence="17" id="KW-1185">Reference proteome</keyword>